<dbReference type="InterPro" id="IPR038765">
    <property type="entry name" value="Papain-like_cys_pep_sf"/>
</dbReference>
<evidence type="ECO:0000313" key="11">
    <source>
        <dbReference type="Proteomes" id="UP000271098"/>
    </source>
</evidence>
<dbReference type="GO" id="GO:0006508">
    <property type="term" value="P:proteolysis"/>
    <property type="evidence" value="ECO:0007669"/>
    <property type="project" value="UniProtKB-KW"/>
</dbReference>
<evidence type="ECO:0000256" key="3">
    <source>
        <dbReference type="ARBA" id="ARBA00012759"/>
    </source>
</evidence>
<dbReference type="PROSITE" id="PS50802">
    <property type="entry name" value="OTU"/>
    <property type="match status" value="1"/>
</dbReference>
<keyword evidence="5" id="KW-0833">Ubl conjugation pathway</keyword>
<dbReference type="PANTHER" id="PTHR12419:SF4">
    <property type="entry name" value="OTU DOMAIN-CONTAINING PROTEIN 5"/>
    <property type="match status" value="1"/>
</dbReference>
<gene>
    <name evidence="10" type="ORF">GPUH_LOCUS10580</name>
</gene>
<feature type="region of interest" description="Disordered" evidence="8">
    <location>
        <begin position="318"/>
        <end position="338"/>
    </location>
</feature>
<evidence type="ECO:0000256" key="4">
    <source>
        <dbReference type="ARBA" id="ARBA00022670"/>
    </source>
</evidence>
<evidence type="ECO:0000256" key="8">
    <source>
        <dbReference type="SAM" id="MobiDB-lite"/>
    </source>
</evidence>
<dbReference type="EC" id="3.4.19.12" evidence="3"/>
<dbReference type="InterPro" id="IPR003323">
    <property type="entry name" value="OTU_dom"/>
</dbReference>
<accession>A0A183DPD9</accession>
<evidence type="ECO:0000256" key="5">
    <source>
        <dbReference type="ARBA" id="ARBA00022786"/>
    </source>
</evidence>
<sequence>MNHQDECVCEENLKSFYLRIPEQVHSKTSLRFAADQIYGDEEMHEEVRRLCMDYMEKNTDYFSQFVTENFCDYIARKRRRDAHGNHIELQAISEIFSRPIEIYEYSTEPRNITGFRRDGTAPGGAYPPIRLSYHGSVHYNSVVDPKKPTVGIGLGLPGYALGSGSTNLMSKMAKNSDVQMLEDAMLSDKINLTDMEQTEREIVAHRPYLEYLKRIDKVGHAFVDDSSEVSSASEPGCSRSVARAEASKGNAFGTSQNFYCHVRIAAVTTCVNQYFLQFSFFVSLGCYEWLHAATTDDEESALLAQVMALSKHEFLNSLDKNSSKDGNDEDKACSSKSN</sequence>
<keyword evidence="4" id="KW-0645">Protease</keyword>
<feature type="compositionally biased region" description="Basic and acidic residues" evidence="8">
    <location>
        <begin position="321"/>
        <end position="338"/>
    </location>
</feature>
<evidence type="ECO:0000256" key="6">
    <source>
        <dbReference type="ARBA" id="ARBA00022801"/>
    </source>
</evidence>
<evidence type="ECO:0000259" key="9">
    <source>
        <dbReference type="PROSITE" id="PS50802"/>
    </source>
</evidence>
<evidence type="ECO:0000313" key="10">
    <source>
        <dbReference type="EMBL" id="VDN17639.1"/>
    </source>
</evidence>
<protein>
    <recommendedName>
        <fullName evidence="3">ubiquitinyl hydrolase 1</fullName>
        <ecNumber evidence="3">3.4.19.12</ecNumber>
    </recommendedName>
    <alternativeName>
        <fullName evidence="7">Deubiquitinating enzyme A</fullName>
    </alternativeName>
</protein>
<dbReference type="WBParaSite" id="GPUH_0001059301-mRNA-1">
    <property type="protein sequence ID" value="GPUH_0001059301-mRNA-1"/>
    <property type="gene ID" value="GPUH_0001059301"/>
</dbReference>
<dbReference type="AlphaFoldDB" id="A0A183DPD9"/>
<dbReference type="EMBL" id="UYRT01078045">
    <property type="protein sequence ID" value="VDN17639.1"/>
    <property type="molecule type" value="Genomic_DNA"/>
</dbReference>
<feature type="domain" description="OTU" evidence="9">
    <location>
        <begin position="32"/>
        <end position="145"/>
    </location>
</feature>
<organism evidence="12">
    <name type="scientific">Gongylonema pulchrum</name>
    <dbReference type="NCBI Taxonomy" id="637853"/>
    <lineage>
        <taxon>Eukaryota</taxon>
        <taxon>Metazoa</taxon>
        <taxon>Ecdysozoa</taxon>
        <taxon>Nematoda</taxon>
        <taxon>Chromadorea</taxon>
        <taxon>Rhabditida</taxon>
        <taxon>Spirurina</taxon>
        <taxon>Spiruromorpha</taxon>
        <taxon>Spiruroidea</taxon>
        <taxon>Gongylonematidae</taxon>
        <taxon>Gongylonema</taxon>
    </lineage>
</organism>
<dbReference type="GO" id="GO:0016579">
    <property type="term" value="P:protein deubiquitination"/>
    <property type="evidence" value="ECO:0007669"/>
    <property type="project" value="TreeGrafter"/>
</dbReference>
<proteinExistence type="inferred from homology"/>
<reference evidence="10 11" key="2">
    <citation type="submission" date="2018-11" db="EMBL/GenBank/DDBJ databases">
        <authorList>
            <consortium name="Pathogen Informatics"/>
        </authorList>
    </citation>
    <scope>NUCLEOTIDE SEQUENCE [LARGE SCALE GENOMIC DNA]</scope>
</reference>
<comment type="similarity">
    <text evidence="2">Belongs to the peptidase C85 family.</text>
</comment>
<evidence type="ECO:0000256" key="1">
    <source>
        <dbReference type="ARBA" id="ARBA00000707"/>
    </source>
</evidence>
<keyword evidence="6" id="KW-0378">Hydrolase</keyword>
<dbReference type="CDD" id="cd22752">
    <property type="entry name" value="OTU_OTUD5-like"/>
    <property type="match status" value="1"/>
</dbReference>
<dbReference type="GO" id="GO:0004843">
    <property type="term" value="F:cysteine-type deubiquitinase activity"/>
    <property type="evidence" value="ECO:0007669"/>
    <property type="project" value="UniProtKB-EC"/>
</dbReference>
<dbReference type="Pfam" id="PF02338">
    <property type="entry name" value="OTU"/>
    <property type="match status" value="1"/>
</dbReference>
<dbReference type="OrthoDB" id="409956at2759"/>
<name>A0A183DPD9_9BILA</name>
<comment type="catalytic activity">
    <reaction evidence="1">
        <text>Thiol-dependent hydrolysis of ester, thioester, amide, peptide and isopeptide bonds formed by the C-terminal Gly of ubiquitin (a 76-residue protein attached to proteins as an intracellular targeting signal).</text>
        <dbReference type="EC" id="3.4.19.12"/>
    </reaction>
</comment>
<reference evidence="12" key="1">
    <citation type="submission" date="2016-06" db="UniProtKB">
        <authorList>
            <consortium name="WormBaseParasite"/>
        </authorList>
    </citation>
    <scope>IDENTIFICATION</scope>
</reference>
<keyword evidence="11" id="KW-1185">Reference proteome</keyword>
<evidence type="ECO:0000313" key="12">
    <source>
        <dbReference type="WBParaSite" id="GPUH_0001059301-mRNA-1"/>
    </source>
</evidence>
<dbReference type="InterPro" id="IPR050704">
    <property type="entry name" value="Peptidase_C85-like"/>
</dbReference>
<dbReference type="GO" id="GO:0061578">
    <property type="term" value="F:K63-linked deubiquitinase activity"/>
    <property type="evidence" value="ECO:0007669"/>
    <property type="project" value="TreeGrafter"/>
</dbReference>
<dbReference type="PANTHER" id="PTHR12419">
    <property type="entry name" value="OTU DOMAIN CONTAINING PROTEIN"/>
    <property type="match status" value="1"/>
</dbReference>
<evidence type="ECO:0000256" key="7">
    <source>
        <dbReference type="ARBA" id="ARBA00033460"/>
    </source>
</evidence>
<evidence type="ECO:0000256" key="2">
    <source>
        <dbReference type="ARBA" id="ARBA00010407"/>
    </source>
</evidence>
<dbReference type="Proteomes" id="UP000271098">
    <property type="component" value="Unassembled WGS sequence"/>
</dbReference>
<dbReference type="Gene3D" id="3.90.70.80">
    <property type="match status" value="1"/>
</dbReference>
<dbReference type="SUPFAM" id="SSF54001">
    <property type="entry name" value="Cysteine proteinases"/>
    <property type="match status" value="1"/>
</dbReference>